<keyword evidence="4" id="KW-1185">Reference proteome</keyword>
<comment type="similarity">
    <text evidence="1">Belongs to the ustYa family.</text>
</comment>
<sequence length="251" mass="25910">MTIMKRADSGPAPPIDTLNPKWKSHNFITRPITSPESVFRQDPSPIVGEAWDRVSDLGVIPLTAKQVLKLGKDPDTVVKAPADWDAGENAYLGQIDGIHLLHCLTSSCQLHTQDLARVDQVGVADAVVPGNLLERDSIAGSNATQRVALLDRDGVAARPGAAATMRRARSRATGSAAAGRAAAGAAARTASGAASGAAAMLLVFDPATAPTMAPTMPLVLAWPVAWPPNLAPPKAPAAPPASAPIKPRSPS</sequence>
<organism evidence="3 4">
    <name type="scientific">Trichoderma cornu-damae</name>
    <dbReference type="NCBI Taxonomy" id="654480"/>
    <lineage>
        <taxon>Eukaryota</taxon>
        <taxon>Fungi</taxon>
        <taxon>Dikarya</taxon>
        <taxon>Ascomycota</taxon>
        <taxon>Pezizomycotina</taxon>
        <taxon>Sordariomycetes</taxon>
        <taxon>Hypocreomycetidae</taxon>
        <taxon>Hypocreales</taxon>
        <taxon>Hypocreaceae</taxon>
        <taxon>Trichoderma</taxon>
    </lineage>
</organism>
<evidence type="ECO:0000313" key="4">
    <source>
        <dbReference type="Proteomes" id="UP000827724"/>
    </source>
</evidence>
<accession>A0A9P8QIS5</accession>
<dbReference type="GO" id="GO:0043386">
    <property type="term" value="P:mycotoxin biosynthetic process"/>
    <property type="evidence" value="ECO:0007669"/>
    <property type="project" value="InterPro"/>
</dbReference>
<evidence type="ECO:0000256" key="1">
    <source>
        <dbReference type="ARBA" id="ARBA00035112"/>
    </source>
</evidence>
<reference evidence="3" key="1">
    <citation type="submission" date="2021-08" db="EMBL/GenBank/DDBJ databases">
        <title>Chromosome-Level Trichoderma cornu-damae using Hi-C Data.</title>
        <authorList>
            <person name="Kim C.S."/>
        </authorList>
    </citation>
    <scope>NUCLEOTIDE SEQUENCE</scope>
    <source>
        <strain evidence="3">KA19-0412C</strain>
    </source>
</reference>
<dbReference type="InterPro" id="IPR021765">
    <property type="entry name" value="UstYa-like"/>
</dbReference>
<proteinExistence type="inferred from homology"/>
<gene>
    <name evidence="3" type="ORF">Trco_005343</name>
</gene>
<dbReference type="OrthoDB" id="3687641at2759"/>
<protein>
    <submittedName>
        <fullName evidence="3">Tat pathway signal sequence</fullName>
    </submittedName>
</protein>
<dbReference type="AlphaFoldDB" id="A0A9P8QIS5"/>
<evidence type="ECO:0000256" key="2">
    <source>
        <dbReference type="SAM" id="MobiDB-lite"/>
    </source>
</evidence>
<dbReference type="Pfam" id="PF11807">
    <property type="entry name" value="UstYa"/>
    <property type="match status" value="1"/>
</dbReference>
<feature type="region of interest" description="Disordered" evidence="2">
    <location>
        <begin position="1"/>
        <end position="20"/>
    </location>
</feature>
<name>A0A9P8QIS5_9HYPO</name>
<dbReference type="EMBL" id="JAIWOZ010000004">
    <property type="protein sequence ID" value="KAH6606190.1"/>
    <property type="molecule type" value="Genomic_DNA"/>
</dbReference>
<feature type="region of interest" description="Disordered" evidence="2">
    <location>
        <begin position="229"/>
        <end position="251"/>
    </location>
</feature>
<evidence type="ECO:0000313" key="3">
    <source>
        <dbReference type="EMBL" id="KAH6606190.1"/>
    </source>
</evidence>
<dbReference type="Proteomes" id="UP000827724">
    <property type="component" value="Unassembled WGS sequence"/>
</dbReference>
<comment type="caution">
    <text evidence="3">The sequence shown here is derived from an EMBL/GenBank/DDBJ whole genome shotgun (WGS) entry which is preliminary data.</text>
</comment>